<sequence length="524" mass="58309">MSEDPLLWPPPPVKVLIVTDDRGNFSDRAWGLNALIAALKTTPSVKVEVTTAHRQNTLESAEADHKNFRFDTHDLTQYDQIWLFGVYREKEPLSDKELRKLSEFMNDGGGVFATGDHENLGYAMCGKVPRVRSMRKWYYPKKDPTARTEQTDEPIAPPEFGPDRLDTLLSGSDDVFTLDDQSDDIPQTIYPTFYSVNDPTGKPYRWHTHPLLSGCRGTITVLPDHPHEGECYVPAKRDNKFTFDGHEVVEYPQSVAPVLVAHATVGVVPDPAKHFKGALNRQSFGVIGAYDGQLADVGRVVVDATWHHFFNINLIGDKENCDPVKRAGFLASEKGRQAYEDIKSYFRNIALWLAPPQVQLLMWWRTAWALRWHHQISMSLRPEYLADPNSLTFDEIRRVGHLARSARVEGIVVEWVGRLGIGALRPEIWDTLGSQVDPWLATAAESGGSALDPDLVIESALGAVVYGIAAEFPDPTAEAVARAETADWAEVLSPAVDRALALLSDHVQRTTEQLTGLGRTLSAG</sequence>
<dbReference type="Gene3D" id="3.40.50.880">
    <property type="match status" value="1"/>
</dbReference>
<keyword evidence="2" id="KW-1185">Reference proteome</keyword>
<name>A0A1G6XQ35_9PSEU</name>
<dbReference type="RefSeq" id="WP_091456398.1">
    <property type="nucleotide sequence ID" value="NZ_FMZZ01000018.1"/>
</dbReference>
<dbReference type="AlphaFoldDB" id="A0A1G6XQ35"/>
<reference evidence="2" key="1">
    <citation type="submission" date="2016-10" db="EMBL/GenBank/DDBJ databases">
        <authorList>
            <person name="Varghese N."/>
            <person name="Submissions S."/>
        </authorList>
    </citation>
    <scope>NUCLEOTIDE SEQUENCE [LARGE SCALE GENOMIC DNA]</scope>
    <source>
        <strain evidence="2">IBRC-M 10403</strain>
    </source>
</reference>
<proteinExistence type="predicted"/>
<dbReference type="EMBL" id="FMZZ01000018">
    <property type="protein sequence ID" value="SDD79545.1"/>
    <property type="molecule type" value="Genomic_DNA"/>
</dbReference>
<dbReference type="InterPro" id="IPR029062">
    <property type="entry name" value="Class_I_gatase-like"/>
</dbReference>
<gene>
    <name evidence="1" type="ORF">SAMN05216174_11837</name>
</gene>
<protein>
    <submittedName>
        <fullName evidence="1">Uncharacterized protein</fullName>
    </submittedName>
</protein>
<accession>A0A1G6XQ35</accession>
<dbReference type="OrthoDB" id="5937513at2"/>
<evidence type="ECO:0000313" key="2">
    <source>
        <dbReference type="Proteomes" id="UP000199501"/>
    </source>
</evidence>
<dbReference type="Proteomes" id="UP000199501">
    <property type="component" value="Unassembled WGS sequence"/>
</dbReference>
<evidence type="ECO:0000313" key="1">
    <source>
        <dbReference type="EMBL" id="SDD79545.1"/>
    </source>
</evidence>
<dbReference type="SUPFAM" id="SSF52317">
    <property type="entry name" value="Class I glutamine amidotransferase-like"/>
    <property type="match status" value="1"/>
</dbReference>
<organism evidence="1 2">
    <name type="scientific">Actinokineospora iranica</name>
    <dbReference type="NCBI Taxonomy" id="1271860"/>
    <lineage>
        <taxon>Bacteria</taxon>
        <taxon>Bacillati</taxon>
        <taxon>Actinomycetota</taxon>
        <taxon>Actinomycetes</taxon>
        <taxon>Pseudonocardiales</taxon>
        <taxon>Pseudonocardiaceae</taxon>
        <taxon>Actinokineospora</taxon>
    </lineage>
</organism>
<dbReference type="STRING" id="1271860.SAMN05216174_11837"/>